<keyword evidence="8" id="KW-1185">Reference proteome</keyword>
<keyword evidence="4 5" id="KW-0274">FAD</keyword>
<reference evidence="7 8" key="1">
    <citation type="submission" date="2018-08" db="EMBL/GenBank/DDBJ databases">
        <title>Aeromicrobium sp. M2KJ-4, whole genome shotgun sequence.</title>
        <authorList>
            <person name="Tuo L."/>
        </authorList>
    </citation>
    <scope>NUCLEOTIDE SEQUENCE [LARGE SCALE GENOMIC DNA]</scope>
    <source>
        <strain evidence="7 8">M2KJ-4</strain>
    </source>
</reference>
<dbReference type="PANTHER" id="PTHR11552">
    <property type="entry name" value="GLUCOSE-METHANOL-CHOLINE GMC OXIDOREDUCTASE"/>
    <property type="match status" value="1"/>
</dbReference>
<evidence type="ECO:0000256" key="1">
    <source>
        <dbReference type="ARBA" id="ARBA00001974"/>
    </source>
</evidence>
<dbReference type="PIRSF" id="PIRSF000137">
    <property type="entry name" value="Alcohol_oxidase"/>
    <property type="match status" value="1"/>
</dbReference>
<evidence type="ECO:0000256" key="2">
    <source>
        <dbReference type="ARBA" id="ARBA00010790"/>
    </source>
</evidence>
<keyword evidence="3" id="KW-0285">Flavoprotein</keyword>
<dbReference type="Pfam" id="PF05199">
    <property type="entry name" value="GMC_oxred_C"/>
    <property type="match status" value="1"/>
</dbReference>
<feature type="domain" description="Glucose-methanol-choline oxidoreductase N-terminal" evidence="6">
    <location>
        <begin position="255"/>
        <end position="269"/>
    </location>
</feature>
<dbReference type="Gene3D" id="3.30.560.10">
    <property type="entry name" value="Glucose Oxidase, domain 3"/>
    <property type="match status" value="1"/>
</dbReference>
<dbReference type="PANTHER" id="PTHR11552:SF147">
    <property type="entry name" value="CHOLINE DEHYDROGENASE, MITOCHONDRIAL"/>
    <property type="match status" value="1"/>
</dbReference>
<comment type="similarity">
    <text evidence="2">Belongs to the GMC oxidoreductase family.</text>
</comment>
<dbReference type="RefSeq" id="WP_119702620.1">
    <property type="nucleotide sequence ID" value="NZ_JBHSOI010000001.1"/>
</dbReference>
<dbReference type="AlphaFoldDB" id="A0A371P988"/>
<dbReference type="InterPro" id="IPR036188">
    <property type="entry name" value="FAD/NAD-bd_sf"/>
</dbReference>
<feature type="binding site" evidence="5">
    <location>
        <position position="220"/>
    </location>
    <ligand>
        <name>FAD</name>
        <dbReference type="ChEBI" id="CHEBI:57692"/>
    </ligand>
</feature>
<sequence>MAHETFDYVVIGSGSAGGVVAARLTEDPQVSVLLLEAGPQDDDEMIHMPLGFSTLFKTKWDWNYETTHQKHLAGRRAYWPRMKALGGCSSMNAMIYIRGNHADYDEWRDAHGATGWGFDDVLPYFKRAEGNTRLGDPFHGTDGPLHVEDRRYDHELSTAFIEAGVSAGLKRNPDFNGAGQEGIGLYQVTCKNGRRWSVADAYIHPAENRPNLTVLTEAFVTRILLEGSRAVGVAYTRGGESFEVRVEAEVVLSGGSINSPQLLMLSGIGPGSHLREMGIDVAVESSGVGQNLQDHPVSGVLSYTKDTTDIAEMLGLGNLVKWRATGKGPLGSNVAETGAFFSSRDDLELPDIQLHVAPTGFYDNGMHEPTRRALTTAVTLVNVQSKGSITLRSADPTWHPAIDPGYFDDRTDLDAMVGGYRRALAILREGPIARYLDEPWMPASAEPTDDEIIETIGQLGQTLYHPVGTCAMGTIEGSVVDPQLKVHGVEGLRVADASVMPRVPRGNTNAPTIMIGEKCADLIKAT</sequence>
<evidence type="ECO:0000313" key="7">
    <source>
        <dbReference type="EMBL" id="REK72507.1"/>
    </source>
</evidence>
<dbReference type="InterPro" id="IPR007867">
    <property type="entry name" value="GMC_OxRtase_C"/>
</dbReference>
<comment type="caution">
    <text evidence="7">The sequence shown here is derived from an EMBL/GenBank/DDBJ whole genome shotgun (WGS) entry which is preliminary data.</text>
</comment>
<dbReference type="SUPFAM" id="SSF51905">
    <property type="entry name" value="FAD/NAD(P)-binding domain"/>
    <property type="match status" value="1"/>
</dbReference>
<evidence type="ECO:0000259" key="6">
    <source>
        <dbReference type="PROSITE" id="PS00624"/>
    </source>
</evidence>
<dbReference type="Pfam" id="PF00732">
    <property type="entry name" value="GMC_oxred_N"/>
    <property type="match status" value="1"/>
</dbReference>
<evidence type="ECO:0000256" key="3">
    <source>
        <dbReference type="ARBA" id="ARBA00022630"/>
    </source>
</evidence>
<evidence type="ECO:0000256" key="4">
    <source>
        <dbReference type="ARBA" id="ARBA00022827"/>
    </source>
</evidence>
<name>A0A371P988_9ACTN</name>
<protein>
    <submittedName>
        <fullName evidence="7">Choline dehydrogenase</fullName>
    </submittedName>
</protein>
<comment type="cofactor">
    <cofactor evidence="1 5">
        <name>FAD</name>
        <dbReference type="ChEBI" id="CHEBI:57692"/>
    </cofactor>
</comment>
<dbReference type="OrthoDB" id="9785276at2"/>
<gene>
    <name evidence="7" type="ORF">DX116_02480</name>
</gene>
<dbReference type="Gene3D" id="3.50.50.60">
    <property type="entry name" value="FAD/NAD(P)-binding domain"/>
    <property type="match status" value="1"/>
</dbReference>
<accession>A0A371P988</accession>
<dbReference type="Proteomes" id="UP000265581">
    <property type="component" value="Unassembled WGS sequence"/>
</dbReference>
<dbReference type="SUPFAM" id="SSF54373">
    <property type="entry name" value="FAD-linked reductases, C-terminal domain"/>
    <property type="match status" value="1"/>
</dbReference>
<dbReference type="GO" id="GO:0050660">
    <property type="term" value="F:flavin adenine dinucleotide binding"/>
    <property type="evidence" value="ECO:0007669"/>
    <property type="project" value="InterPro"/>
</dbReference>
<organism evidence="7 8">
    <name type="scientific">Aeromicrobium endophyticum</name>
    <dbReference type="NCBI Taxonomy" id="2292704"/>
    <lineage>
        <taxon>Bacteria</taxon>
        <taxon>Bacillati</taxon>
        <taxon>Actinomycetota</taxon>
        <taxon>Actinomycetes</taxon>
        <taxon>Propionibacteriales</taxon>
        <taxon>Nocardioidaceae</taxon>
        <taxon>Aeromicrobium</taxon>
    </lineage>
</organism>
<dbReference type="EMBL" id="QUBR01000001">
    <property type="protein sequence ID" value="REK72507.1"/>
    <property type="molecule type" value="Genomic_DNA"/>
</dbReference>
<evidence type="ECO:0000313" key="8">
    <source>
        <dbReference type="Proteomes" id="UP000265581"/>
    </source>
</evidence>
<dbReference type="GO" id="GO:0016614">
    <property type="term" value="F:oxidoreductase activity, acting on CH-OH group of donors"/>
    <property type="evidence" value="ECO:0007669"/>
    <property type="project" value="InterPro"/>
</dbReference>
<dbReference type="InterPro" id="IPR012132">
    <property type="entry name" value="GMC_OxRdtase"/>
</dbReference>
<dbReference type="PROSITE" id="PS00624">
    <property type="entry name" value="GMC_OXRED_2"/>
    <property type="match status" value="1"/>
</dbReference>
<dbReference type="InterPro" id="IPR000172">
    <property type="entry name" value="GMC_OxRdtase_N"/>
</dbReference>
<evidence type="ECO:0000256" key="5">
    <source>
        <dbReference type="PIRSR" id="PIRSR000137-2"/>
    </source>
</evidence>
<proteinExistence type="inferred from homology"/>